<dbReference type="Gene3D" id="3.40.1050.10">
    <property type="entry name" value="Carbonic anhydrase"/>
    <property type="match status" value="1"/>
</dbReference>
<dbReference type="EMBL" id="CP003379">
    <property type="protein sequence ID" value="AFL87213.1"/>
    <property type="molecule type" value="Genomic_DNA"/>
</dbReference>
<dbReference type="InterPro" id="IPR015892">
    <property type="entry name" value="Carbonic_anhydrase_CS"/>
</dbReference>
<dbReference type="SUPFAM" id="SSF53056">
    <property type="entry name" value="beta-carbonic anhydrase, cab"/>
    <property type="match status" value="1"/>
</dbReference>
<dbReference type="HOGENOM" id="CLU_053879_5_3_0"/>
<gene>
    <name evidence="8" type="ordered locus">Terro_0886</name>
</gene>
<dbReference type="Pfam" id="PF00484">
    <property type="entry name" value="Pro_CA"/>
    <property type="match status" value="1"/>
</dbReference>
<evidence type="ECO:0000256" key="5">
    <source>
        <dbReference type="ARBA" id="ARBA00023239"/>
    </source>
</evidence>
<evidence type="ECO:0000256" key="3">
    <source>
        <dbReference type="ARBA" id="ARBA00022723"/>
    </source>
</evidence>
<feature type="binding site" evidence="7">
    <location>
        <position position="107"/>
    </location>
    <ligand>
        <name>Zn(2+)</name>
        <dbReference type="ChEBI" id="CHEBI:29105"/>
    </ligand>
</feature>
<proteinExistence type="inferred from homology"/>
<dbReference type="PROSITE" id="PS00704">
    <property type="entry name" value="PROK_CO2_ANHYDRASE_1"/>
    <property type="match status" value="1"/>
</dbReference>
<comment type="catalytic activity">
    <reaction evidence="6">
        <text>hydrogencarbonate + H(+) = CO2 + H2O</text>
        <dbReference type="Rhea" id="RHEA:10748"/>
        <dbReference type="ChEBI" id="CHEBI:15377"/>
        <dbReference type="ChEBI" id="CHEBI:15378"/>
        <dbReference type="ChEBI" id="CHEBI:16526"/>
        <dbReference type="ChEBI" id="CHEBI:17544"/>
        <dbReference type="EC" id="4.2.1.1"/>
    </reaction>
</comment>
<dbReference type="SMART" id="SM00947">
    <property type="entry name" value="Pro_CA"/>
    <property type="match status" value="1"/>
</dbReference>
<dbReference type="AlphaFoldDB" id="I3ZD95"/>
<dbReference type="STRING" id="926566.Terro_0886"/>
<dbReference type="PANTHER" id="PTHR11002:SF76">
    <property type="entry name" value="CARBONIC ANHYDRASE"/>
    <property type="match status" value="1"/>
</dbReference>
<keyword evidence="5" id="KW-0456">Lyase</keyword>
<feature type="binding site" evidence="7">
    <location>
        <position position="50"/>
    </location>
    <ligand>
        <name>Zn(2+)</name>
        <dbReference type="ChEBI" id="CHEBI:29105"/>
    </ligand>
</feature>
<dbReference type="eggNOG" id="COG0288">
    <property type="taxonomic scope" value="Bacteria"/>
</dbReference>
<comment type="cofactor">
    <cofactor evidence="7">
        <name>Zn(2+)</name>
        <dbReference type="ChEBI" id="CHEBI:29105"/>
    </cofactor>
    <text evidence="7">Binds 1 zinc ion per subunit.</text>
</comment>
<evidence type="ECO:0000256" key="7">
    <source>
        <dbReference type="PIRSR" id="PIRSR601765-1"/>
    </source>
</evidence>
<evidence type="ECO:0000313" key="9">
    <source>
        <dbReference type="Proteomes" id="UP000006056"/>
    </source>
</evidence>
<organism evidence="8 9">
    <name type="scientific">Terriglobus roseus (strain DSM 18391 / NRRL B-41598 / KBS 63)</name>
    <dbReference type="NCBI Taxonomy" id="926566"/>
    <lineage>
        <taxon>Bacteria</taxon>
        <taxon>Pseudomonadati</taxon>
        <taxon>Acidobacteriota</taxon>
        <taxon>Terriglobia</taxon>
        <taxon>Terriglobales</taxon>
        <taxon>Acidobacteriaceae</taxon>
        <taxon>Terriglobus</taxon>
    </lineage>
</organism>
<dbReference type="OrthoDB" id="9769739at2"/>
<dbReference type="GO" id="GO:0015976">
    <property type="term" value="P:carbon utilization"/>
    <property type="evidence" value="ECO:0007669"/>
    <property type="project" value="InterPro"/>
</dbReference>
<dbReference type="EC" id="4.2.1.1" evidence="2"/>
<dbReference type="Proteomes" id="UP000006056">
    <property type="component" value="Chromosome"/>
</dbReference>
<evidence type="ECO:0000256" key="4">
    <source>
        <dbReference type="ARBA" id="ARBA00022833"/>
    </source>
</evidence>
<dbReference type="GO" id="GO:0008270">
    <property type="term" value="F:zinc ion binding"/>
    <property type="evidence" value="ECO:0007669"/>
    <property type="project" value="InterPro"/>
</dbReference>
<feature type="binding site" evidence="7">
    <location>
        <position position="48"/>
    </location>
    <ligand>
        <name>Zn(2+)</name>
        <dbReference type="ChEBI" id="CHEBI:29105"/>
    </ligand>
</feature>
<accession>I3ZD95</accession>
<dbReference type="PANTHER" id="PTHR11002">
    <property type="entry name" value="CARBONIC ANHYDRASE"/>
    <property type="match status" value="1"/>
</dbReference>
<comment type="similarity">
    <text evidence="1">Belongs to the beta-class carbonic anhydrase family.</text>
</comment>
<name>I3ZD95_TERRK</name>
<evidence type="ECO:0000256" key="6">
    <source>
        <dbReference type="ARBA" id="ARBA00048348"/>
    </source>
</evidence>
<keyword evidence="4 7" id="KW-0862">Zinc</keyword>
<dbReference type="InterPro" id="IPR001765">
    <property type="entry name" value="Carbonic_anhydrase"/>
</dbReference>
<sequence>MPEKQDPTLNTLKEGILKFQRETYPARQAEYEYAATHPQKPHTLLITCADSRIDPEALTASVPGEIFVARNVGNMVPAYGEMMGGVSAVIEYAVDALKVQHAVICGHTDCGAMKGILAGEGQLDAMPTVKSWLRNADAAKRVASTVDDGTTSLKTMTEQNVLLQMQHLRTHPSVAGAIARGALSVSGWVYDIASGDVRIFDEAQNKFVSVRETAAADESQEKRA</sequence>
<dbReference type="RefSeq" id="WP_014784782.1">
    <property type="nucleotide sequence ID" value="NC_018014.1"/>
</dbReference>
<dbReference type="InterPro" id="IPR036874">
    <property type="entry name" value="Carbonic_anhydrase_sf"/>
</dbReference>
<dbReference type="KEGG" id="trs:Terro_0886"/>
<keyword evidence="3 7" id="KW-0479">Metal-binding</keyword>
<evidence type="ECO:0000256" key="2">
    <source>
        <dbReference type="ARBA" id="ARBA00012925"/>
    </source>
</evidence>
<dbReference type="PATRIC" id="fig|926566.3.peg.870"/>
<protein>
    <recommendedName>
        <fullName evidence="2">carbonic anhydrase</fullName>
        <ecNumber evidence="2">4.2.1.1</ecNumber>
    </recommendedName>
</protein>
<feature type="binding site" evidence="7">
    <location>
        <position position="110"/>
    </location>
    <ligand>
        <name>Zn(2+)</name>
        <dbReference type="ChEBI" id="CHEBI:29105"/>
    </ligand>
</feature>
<reference evidence="8 9" key="1">
    <citation type="submission" date="2012-06" db="EMBL/GenBank/DDBJ databases">
        <title>Complete genome of Terriglobus roseus DSM 18391.</title>
        <authorList>
            <consortium name="US DOE Joint Genome Institute (JGI-PGF)"/>
            <person name="Lucas S."/>
            <person name="Copeland A."/>
            <person name="Lapidus A."/>
            <person name="Glavina del Rio T."/>
            <person name="Dalin E."/>
            <person name="Tice H."/>
            <person name="Bruce D."/>
            <person name="Goodwin L."/>
            <person name="Pitluck S."/>
            <person name="Peters L."/>
            <person name="Mikhailova N."/>
            <person name="Munk A.C.C."/>
            <person name="Kyrpides N."/>
            <person name="Mavromatis K."/>
            <person name="Ivanova N."/>
            <person name="Brettin T."/>
            <person name="Detter J.C."/>
            <person name="Han C."/>
            <person name="Larimer F."/>
            <person name="Land M."/>
            <person name="Hauser L."/>
            <person name="Markowitz V."/>
            <person name="Cheng J.-F."/>
            <person name="Hugenholtz P."/>
            <person name="Woyke T."/>
            <person name="Wu D."/>
            <person name="Brambilla E."/>
            <person name="Klenk H.-P."/>
            <person name="Eisen J.A."/>
        </authorList>
    </citation>
    <scope>NUCLEOTIDE SEQUENCE [LARGE SCALE GENOMIC DNA]</scope>
    <source>
        <strain evidence="9">DSM 18391 / NRRL B-41598 / KBS 63</strain>
    </source>
</reference>
<evidence type="ECO:0000256" key="1">
    <source>
        <dbReference type="ARBA" id="ARBA00006217"/>
    </source>
</evidence>
<evidence type="ECO:0000313" key="8">
    <source>
        <dbReference type="EMBL" id="AFL87213.1"/>
    </source>
</evidence>
<keyword evidence="9" id="KW-1185">Reference proteome</keyword>
<dbReference type="GO" id="GO:0004089">
    <property type="term" value="F:carbonate dehydratase activity"/>
    <property type="evidence" value="ECO:0007669"/>
    <property type="project" value="UniProtKB-EC"/>
</dbReference>